<evidence type="ECO:0000313" key="1">
    <source>
        <dbReference type="EMBL" id="QOE74758.1"/>
    </source>
</evidence>
<accession>A0A866VTU1</accession>
<proteinExistence type="predicted"/>
<dbReference type="SUPFAM" id="SSF48726">
    <property type="entry name" value="Immunoglobulin"/>
    <property type="match status" value="1"/>
</dbReference>
<reference evidence="1" key="1">
    <citation type="journal article" date="2013" name="Genome Announc.">
        <title>Complete Genome Sequence of Elephant Endotheliotropic Herpesvirus 1A.</title>
        <authorList>
            <person name="Ling P.D."/>
            <person name="Reid J.G."/>
            <person name="Qin X."/>
            <person name="Muzny D.M."/>
            <person name="Gibbs R."/>
            <person name="Petrosino J."/>
            <person name="Peng R."/>
            <person name="Zong J.C."/>
            <person name="Heaggans S.Y."/>
            <person name="Hayward G.S."/>
        </authorList>
    </citation>
    <scope>NUCLEOTIDE SEQUENCE</scope>
    <source>
        <strain evidence="1">IP165 Thirunelli2</strain>
    </source>
</reference>
<organism evidence="1">
    <name type="scientific">Elephant endotheliotropic herpesvirus 1A</name>
    <dbReference type="NCBI Taxonomy" id="759753"/>
    <lineage>
        <taxon>Viruses</taxon>
        <taxon>Duplodnaviria</taxon>
        <taxon>Heunggongvirae</taxon>
        <taxon>Peploviricota</taxon>
        <taxon>Herviviricetes</taxon>
        <taxon>Herpesvirales</taxon>
        <taxon>Orthoherpesviridae</taxon>
        <taxon>Betaherpesvirinae</taxon>
        <taxon>Proboscivirus</taxon>
        <taxon>Proboscivirus elephantidbeta1</taxon>
        <taxon>Elephantid herpesvirus 1</taxon>
    </lineage>
</organism>
<sequence length="132" mass="14742">MALDYTKAWRTILCCCIMCIFLISIDEAVMTHKSNMILKTVSIGQNLTLQLNETKHTSVAWMHNSSLLVLWENNVNKTSGRPNIYFQTPDSITLTNAGINDSGIYTALQFPPNRGLSTTRFNVTVSTVADIK</sequence>
<dbReference type="EMBL" id="MN366292">
    <property type="protein sequence ID" value="QOE74758.1"/>
    <property type="molecule type" value="Genomic_DNA"/>
</dbReference>
<dbReference type="InterPro" id="IPR013783">
    <property type="entry name" value="Ig-like_fold"/>
</dbReference>
<reference evidence="1" key="5">
    <citation type="journal article" name="PLoS ONE">
        <title>Extended genotypic evaluation and comparison of twenty-two cases of lethal EEHV1 hemorrhagic disease in wild and captive Asian elephants in India.</title>
        <authorList>
            <person name="Zachariah A."/>
            <person name="Sajesh P.K."/>
            <person name="Santhosh S."/>
            <person name="Bathrachalam C."/>
            <person name="Megha M."/>
            <person name="Pandiyan J."/>
            <person name="Jishnu M."/>
            <person name="Kobragade R.S."/>
            <person name="Long S.Y."/>
            <person name="Zong J.-C."/>
            <person name="Latimer E.M."/>
            <person name="Heaggans S.Y."/>
            <person name="Hayward G.S."/>
        </authorList>
    </citation>
    <scope>NUCLEOTIDE SEQUENCE</scope>
    <source>
        <strain evidence="1">IP165 Thirunelli2</strain>
    </source>
</reference>
<dbReference type="InterPro" id="IPR036179">
    <property type="entry name" value="Ig-like_dom_sf"/>
</dbReference>
<gene>
    <name evidence="1" type="primary">E55</name>
</gene>
<reference evidence="1" key="4">
    <citation type="submission" date="2019-08" db="EMBL/GenBank/DDBJ databases">
        <title>Annotated Complete DNA Sequences of Six EEHV1A Genomes from Lethal HD Cases in Young Asian Elephants from India.</title>
        <authorList>
            <person name="Krishnankutty S.P."/>
            <person name="Zachariah A."/>
            <person name="Maheswari U."/>
            <person name="Heaggans S.Y."/>
            <person name="Muraleedharan M."/>
            <person name="Velayutham D."/>
            <person name="Santhosh S."/>
            <person name="Hayward G.S."/>
        </authorList>
    </citation>
    <scope>NUCLEOTIDE SEQUENCE</scope>
    <source>
        <strain evidence="1">IP165 Thirunelli2</strain>
    </source>
</reference>
<protein>
    <submittedName>
        <fullName evidence="1">Glycoprotein vIgFam3</fullName>
    </submittedName>
</protein>
<name>A0A866VTU1_ELHV1</name>
<reference evidence="1" key="3">
    <citation type="journal article" date="2016" name="MSphere">
        <title>Comparison of the Gene Coding Contents and Other Unusual Features of the GC-Rich and AT-Rich Branch Probosciviruses.</title>
        <authorList>
            <person name="Ling P.D."/>
            <person name="Long S.Y."/>
            <person name="Zong J.C."/>
            <person name="Heaggans S.Y."/>
            <person name="Qin X."/>
            <person name="Hayward G.S."/>
        </authorList>
    </citation>
    <scope>NUCLEOTIDE SEQUENCE</scope>
    <source>
        <strain evidence="1">IP165 Thirunelli2</strain>
    </source>
</reference>
<reference evidence="1" key="2">
    <citation type="journal article" date="2013" name="J. Wildl. Dis.">
        <title>Fatal herpesvirus hemorrhagic disease in wild and orphan asian elephants in southern India.</title>
        <authorList>
            <person name="Zachariah A."/>
            <person name="Zong J.-C."/>
            <person name="Long S.Y."/>
            <person name="Latimer E.M."/>
            <person name="Heaggans S.Y."/>
            <person name="Richman L.K."/>
            <person name="Hayward G.S."/>
        </authorList>
    </citation>
    <scope>NUCLEOTIDE SEQUENCE</scope>
    <source>
        <strain evidence="1">IP165 Thirunelli2</strain>
    </source>
</reference>
<dbReference type="Gene3D" id="2.60.40.10">
    <property type="entry name" value="Immunoglobulins"/>
    <property type="match status" value="1"/>
</dbReference>